<protein>
    <submittedName>
        <fullName evidence="1">Uncharacterized protein</fullName>
    </submittedName>
</protein>
<accession>A0A0C3S9H0</accession>
<name>A0A0C3S9H0_PHLG1</name>
<keyword evidence="2" id="KW-1185">Reference proteome</keyword>
<dbReference type="OrthoDB" id="3267419at2759"/>
<organism evidence="1 2">
    <name type="scientific">Phlebiopsis gigantea (strain 11061_1 CR5-6)</name>
    <name type="common">White-rot fungus</name>
    <name type="synonym">Peniophora gigantea</name>
    <dbReference type="NCBI Taxonomy" id="745531"/>
    <lineage>
        <taxon>Eukaryota</taxon>
        <taxon>Fungi</taxon>
        <taxon>Dikarya</taxon>
        <taxon>Basidiomycota</taxon>
        <taxon>Agaricomycotina</taxon>
        <taxon>Agaricomycetes</taxon>
        <taxon>Polyporales</taxon>
        <taxon>Phanerochaetaceae</taxon>
        <taxon>Phlebiopsis</taxon>
    </lineage>
</organism>
<dbReference type="Proteomes" id="UP000053257">
    <property type="component" value="Unassembled WGS sequence"/>
</dbReference>
<evidence type="ECO:0000313" key="1">
    <source>
        <dbReference type="EMBL" id="KIP06200.1"/>
    </source>
</evidence>
<dbReference type="EMBL" id="KN840523">
    <property type="protein sequence ID" value="KIP06200.1"/>
    <property type="molecule type" value="Genomic_DNA"/>
</dbReference>
<reference evidence="1 2" key="1">
    <citation type="journal article" date="2014" name="PLoS Genet.">
        <title>Analysis of the Phlebiopsis gigantea genome, transcriptome and secretome provides insight into its pioneer colonization strategies of wood.</title>
        <authorList>
            <person name="Hori C."/>
            <person name="Ishida T."/>
            <person name="Igarashi K."/>
            <person name="Samejima M."/>
            <person name="Suzuki H."/>
            <person name="Master E."/>
            <person name="Ferreira P."/>
            <person name="Ruiz-Duenas F.J."/>
            <person name="Held B."/>
            <person name="Canessa P."/>
            <person name="Larrondo L.F."/>
            <person name="Schmoll M."/>
            <person name="Druzhinina I.S."/>
            <person name="Kubicek C.P."/>
            <person name="Gaskell J.A."/>
            <person name="Kersten P."/>
            <person name="St John F."/>
            <person name="Glasner J."/>
            <person name="Sabat G."/>
            <person name="Splinter BonDurant S."/>
            <person name="Syed K."/>
            <person name="Yadav J."/>
            <person name="Mgbeahuruike A.C."/>
            <person name="Kovalchuk A."/>
            <person name="Asiegbu F.O."/>
            <person name="Lackner G."/>
            <person name="Hoffmeister D."/>
            <person name="Rencoret J."/>
            <person name="Gutierrez A."/>
            <person name="Sun H."/>
            <person name="Lindquist E."/>
            <person name="Barry K."/>
            <person name="Riley R."/>
            <person name="Grigoriev I.V."/>
            <person name="Henrissat B."/>
            <person name="Kues U."/>
            <person name="Berka R.M."/>
            <person name="Martinez A.T."/>
            <person name="Covert S.F."/>
            <person name="Blanchette R.A."/>
            <person name="Cullen D."/>
        </authorList>
    </citation>
    <scope>NUCLEOTIDE SEQUENCE [LARGE SCALE GENOMIC DNA]</scope>
    <source>
        <strain evidence="1 2">11061_1 CR5-6</strain>
    </source>
</reference>
<gene>
    <name evidence="1" type="ORF">PHLGIDRAFT_14030</name>
</gene>
<dbReference type="AlphaFoldDB" id="A0A0C3S9H0"/>
<proteinExistence type="predicted"/>
<sequence length="280" mass="31107">MFHPSIGELIHLTLDSVQEINAFKKVARNKVVRFALDILFIALGVRTGYLFDAFAWNDKTSRTSPLIVFESLLQGLKDRIPLFEDVVILKDTFATDFAFVNVPLLIKRIEAGDLPTFVSIEDATPAVLPRAPSHVATHLHALSSDLTKWLSEHKSYPLSLTIPWDGSNPAEAVPLVGILLDYPIAYQPGDGDTGPFLSNVELEVLTYVLSRAGVDLASDIMAVNQEHQLLQFSCPRTLLAIVGDIEGQLRLRLERRIADLGLPYELAVRSRTERLDRVAL</sequence>
<dbReference type="HOGENOM" id="CLU_086728_0_0_1"/>
<evidence type="ECO:0000313" key="2">
    <source>
        <dbReference type="Proteomes" id="UP000053257"/>
    </source>
</evidence>